<keyword evidence="1" id="KW-1133">Transmembrane helix</keyword>
<dbReference type="Proteomes" id="UP000016511">
    <property type="component" value="Unassembled WGS sequence"/>
</dbReference>
<comment type="caution">
    <text evidence="2">The sequence shown here is derived from an EMBL/GenBank/DDBJ whole genome shotgun (WGS) entry which is preliminary data.</text>
</comment>
<feature type="transmembrane region" description="Helical" evidence="1">
    <location>
        <begin position="51"/>
        <end position="78"/>
    </location>
</feature>
<evidence type="ECO:0000256" key="1">
    <source>
        <dbReference type="SAM" id="Phobius"/>
    </source>
</evidence>
<evidence type="ECO:0008006" key="4">
    <source>
        <dbReference type="Google" id="ProtNLM"/>
    </source>
</evidence>
<evidence type="ECO:0000313" key="2">
    <source>
        <dbReference type="EMBL" id="ERI09676.1"/>
    </source>
</evidence>
<dbReference type="GeneID" id="92841923"/>
<dbReference type="STRING" id="649747.HMPREF0083_02247"/>
<dbReference type="GO" id="GO:0015627">
    <property type="term" value="C:type II protein secretion system complex"/>
    <property type="evidence" value="ECO:0007669"/>
    <property type="project" value="TreeGrafter"/>
</dbReference>
<protein>
    <recommendedName>
        <fullName evidence="4">ComEA protein</fullName>
    </recommendedName>
</protein>
<dbReference type="PANTHER" id="PTHR21180">
    <property type="entry name" value="ENDONUCLEASE/EXONUCLEASE/PHOSPHATASE FAMILY DOMAIN-CONTAINING PROTEIN 1"/>
    <property type="match status" value="1"/>
</dbReference>
<keyword evidence="1" id="KW-0472">Membrane</keyword>
<accession>U1YFV8</accession>
<dbReference type="GO" id="GO:0015628">
    <property type="term" value="P:protein secretion by the type II secretion system"/>
    <property type="evidence" value="ECO:0007669"/>
    <property type="project" value="TreeGrafter"/>
</dbReference>
<dbReference type="SUPFAM" id="SSF47781">
    <property type="entry name" value="RuvA domain 2-like"/>
    <property type="match status" value="1"/>
</dbReference>
<gene>
    <name evidence="2" type="ORF">HMPREF0083_02247</name>
</gene>
<dbReference type="EMBL" id="AWSJ01000141">
    <property type="protein sequence ID" value="ERI09676.1"/>
    <property type="molecule type" value="Genomic_DNA"/>
</dbReference>
<feature type="transmembrane region" description="Helical" evidence="1">
    <location>
        <begin position="18"/>
        <end position="39"/>
    </location>
</feature>
<dbReference type="RefSeq" id="WP_021620941.1">
    <property type="nucleotide sequence ID" value="NZ_KE952754.1"/>
</dbReference>
<evidence type="ECO:0000313" key="3">
    <source>
        <dbReference type="Proteomes" id="UP000016511"/>
    </source>
</evidence>
<dbReference type="InterPro" id="IPR051675">
    <property type="entry name" value="Endo/Exo/Phosphatase_dom_1"/>
</dbReference>
<keyword evidence="3" id="KW-1185">Reference proteome</keyword>
<proteinExistence type="predicted"/>
<dbReference type="InterPro" id="IPR010994">
    <property type="entry name" value="RuvA_2-like"/>
</dbReference>
<organism evidence="2 3">
    <name type="scientific">Aneurinibacillus aneurinilyticus ATCC 12856</name>
    <dbReference type="NCBI Taxonomy" id="649747"/>
    <lineage>
        <taxon>Bacteria</taxon>
        <taxon>Bacillati</taxon>
        <taxon>Bacillota</taxon>
        <taxon>Bacilli</taxon>
        <taxon>Bacillales</taxon>
        <taxon>Paenibacillaceae</taxon>
        <taxon>Aneurinibacillus group</taxon>
        <taxon>Aneurinibacillus</taxon>
    </lineage>
</organism>
<name>U1YFV8_ANEAE</name>
<reference evidence="2 3" key="1">
    <citation type="submission" date="2013-08" db="EMBL/GenBank/DDBJ databases">
        <authorList>
            <person name="Weinstock G."/>
            <person name="Sodergren E."/>
            <person name="Wylie T."/>
            <person name="Fulton L."/>
            <person name="Fulton R."/>
            <person name="Fronick C."/>
            <person name="O'Laughlin M."/>
            <person name="Godfrey J."/>
            <person name="Miner T."/>
            <person name="Herter B."/>
            <person name="Appelbaum E."/>
            <person name="Cordes M."/>
            <person name="Lek S."/>
            <person name="Wollam A."/>
            <person name="Pepin K.H."/>
            <person name="Palsikar V.B."/>
            <person name="Mitreva M."/>
            <person name="Wilson R.K."/>
        </authorList>
    </citation>
    <scope>NUCLEOTIDE SEQUENCE [LARGE SCALE GENOMIC DNA]</scope>
    <source>
        <strain evidence="2 3">ATCC 12856</strain>
    </source>
</reference>
<dbReference type="PATRIC" id="fig|649747.3.peg.2036"/>
<dbReference type="HOGENOM" id="CLU_1136220_0_0_9"/>
<dbReference type="PANTHER" id="PTHR21180:SF32">
    <property type="entry name" value="ENDONUCLEASE_EXONUCLEASE_PHOSPHATASE FAMILY DOMAIN-CONTAINING PROTEIN 1"/>
    <property type="match status" value="1"/>
</dbReference>
<dbReference type="Gene3D" id="1.10.150.320">
    <property type="entry name" value="Photosystem II 12 kDa extrinsic protein"/>
    <property type="match status" value="1"/>
</dbReference>
<dbReference type="eggNOG" id="COG1555">
    <property type="taxonomic scope" value="Bacteria"/>
</dbReference>
<dbReference type="Pfam" id="PF12836">
    <property type="entry name" value="HHH_3"/>
    <property type="match status" value="1"/>
</dbReference>
<keyword evidence="1" id="KW-0812">Transmembrane</keyword>
<dbReference type="AlphaFoldDB" id="U1YFV8"/>
<sequence>MLKVYSNRGKAWELANSWWILLTIVPFGLVSFVAFLYIGSKVKNQRWRIFGFIYLAVLIVALITTAAGVGAIIAISLWTVTVIHAFNIRPAYLVQLDVLKANEKAVENQEISKLRQEAETKFGITGDRGTQPPPLKNTSQLEKKSNVQVTSSIKSVVPEEKVVVKIDINLASESEIASIPEIGIILAKKVIIKRQEVGGFQSFEQFSEIMGLREHTIEKIKKYVDFSQVENNNSHTKSGRVIDF</sequence>